<dbReference type="Proteomes" id="UP000291822">
    <property type="component" value="Unassembled WGS sequence"/>
</dbReference>
<reference evidence="2 3" key="1">
    <citation type="submission" date="2019-02" db="EMBL/GenBank/DDBJ databases">
        <title>Dyella amyloliquefaciens sp. nov., isolated from forest soil.</title>
        <authorList>
            <person name="Gao Z.-H."/>
            <person name="Qiu L.-H."/>
        </authorList>
    </citation>
    <scope>NUCLEOTIDE SEQUENCE [LARGE SCALE GENOMIC DNA]</scope>
    <source>
        <strain evidence="2 3">KACC 12747</strain>
    </source>
</reference>
<feature type="compositionally biased region" description="Basic and acidic residues" evidence="1">
    <location>
        <begin position="11"/>
        <end position="23"/>
    </location>
</feature>
<dbReference type="EMBL" id="SJTG01000002">
    <property type="protein sequence ID" value="TCI10146.1"/>
    <property type="molecule type" value="Genomic_DNA"/>
</dbReference>
<evidence type="ECO:0000313" key="2">
    <source>
        <dbReference type="EMBL" id="TCI10146.1"/>
    </source>
</evidence>
<keyword evidence="3" id="KW-1185">Reference proteome</keyword>
<gene>
    <name evidence="2" type="ORF">EZM97_14605</name>
</gene>
<feature type="region of interest" description="Disordered" evidence="1">
    <location>
        <begin position="1"/>
        <end position="28"/>
    </location>
</feature>
<protein>
    <recommendedName>
        <fullName evidence="4">CARDB domain-containing protein</fullName>
    </recommendedName>
</protein>
<evidence type="ECO:0000256" key="1">
    <source>
        <dbReference type="SAM" id="MobiDB-lite"/>
    </source>
</evidence>
<sequence length="316" mass="34424">MKAKGAGLAQRRNDTTGDGRRGDTGPGDTRPYLCIPYWAAPRFPGDEVDIGFVRALPNDVVSWECPGIHASPYEPGKELEVTVDVRNSGHGNTPVIATVVVYWADPTVGFAKPHFFAVGTVAAPPMRDPSQPGVVNVTMRATIPAWAPNHVCLLAYVTHSLDPATLVMDPINDRHWAQRNLIAVSTAKGPVLVPFVVANPLQTEGVFELKARVYERRELELLSYRMKLEPTETALRMRIADGLGKAATEAERNLVRTNLALGAGKQRRYSLVFEPETPLIEDRMVAIEVTLVTGGDRDRIVGSLGIVVTGKADPFN</sequence>
<dbReference type="AlphaFoldDB" id="A0A4R0YN10"/>
<organism evidence="2 3">
    <name type="scientific">Dyella soli</name>
    <dbReference type="NCBI Taxonomy" id="522319"/>
    <lineage>
        <taxon>Bacteria</taxon>
        <taxon>Pseudomonadati</taxon>
        <taxon>Pseudomonadota</taxon>
        <taxon>Gammaproteobacteria</taxon>
        <taxon>Lysobacterales</taxon>
        <taxon>Rhodanobacteraceae</taxon>
        <taxon>Dyella</taxon>
    </lineage>
</organism>
<evidence type="ECO:0000313" key="3">
    <source>
        <dbReference type="Proteomes" id="UP000291822"/>
    </source>
</evidence>
<evidence type="ECO:0008006" key="4">
    <source>
        <dbReference type="Google" id="ProtNLM"/>
    </source>
</evidence>
<comment type="caution">
    <text evidence="2">The sequence shown here is derived from an EMBL/GenBank/DDBJ whole genome shotgun (WGS) entry which is preliminary data.</text>
</comment>
<proteinExistence type="predicted"/>
<name>A0A4R0YN10_9GAMM</name>
<dbReference type="RefSeq" id="WP_131407883.1">
    <property type="nucleotide sequence ID" value="NZ_SJTG01000002.1"/>
</dbReference>
<accession>A0A4R0YN10</accession>